<feature type="compositionally biased region" description="Polar residues" evidence="1">
    <location>
        <begin position="243"/>
        <end position="264"/>
    </location>
</feature>
<keyword evidence="2" id="KW-1133">Transmembrane helix</keyword>
<evidence type="ECO:0008006" key="5">
    <source>
        <dbReference type="Google" id="ProtNLM"/>
    </source>
</evidence>
<feature type="region of interest" description="Disordered" evidence="1">
    <location>
        <begin position="95"/>
        <end position="151"/>
    </location>
</feature>
<keyword evidence="4" id="KW-1185">Reference proteome</keyword>
<feature type="transmembrane region" description="Helical" evidence="2">
    <location>
        <begin position="59"/>
        <end position="81"/>
    </location>
</feature>
<keyword evidence="2" id="KW-0472">Membrane</keyword>
<evidence type="ECO:0000256" key="2">
    <source>
        <dbReference type="SAM" id="Phobius"/>
    </source>
</evidence>
<accession>A0ABS0IJB4</accession>
<evidence type="ECO:0000313" key="4">
    <source>
        <dbReference type="Proteomes" id="UP000597617"/>
    </source>
</evidence>
<feature type="compositionally biased region" description="Low complexity" evidence="1">
    <location>
        <begin position="193"/>
        <end position="206"/>
    </location>
</feature>
<gene>
    <name evidence="3" type="ORF">I2I05_13790</name>
</gene>
<proteinExistence type="predicted"/>
<reference evidence="3 4" key="1">
    <citation type="submission" date="2020-11" db="EMBL/GenBank/DDBJ databases">
        <authorList>
            <person name="Kim M.K."/>
        </authorList>
    </citation>
    <scope>NUCLEOTIDE SEQUENCE [LARGE SCALE GENOMIC DNA]</scope>
    <source>
        <strain evidence="3 4">BT683</strain>
    </source>
</reference>
<dbReference type="EMBL" id="JADQDQ010000006">
    <property type="protein sequence ID" value="MBF9238473.1"/>
    <property type="molecule type" value="Genomic_DNA"/>
</dbReference>
<feature type="compositionally biased region" description="Low complexity" evidence="1">
    <location>
        <begin position="95"/>
        <end position="145"/>
    </location>
</feature>
<evidence type="ECO:0000256" key="1">
    <source>
        <dbReference type="SAM" id="MobiDB-lite"/>
    </source>
</evidence>
<evidence type="ECO:0000313" key="3">
    <source>
        <dbReference type="EMBL" id="MBF9238473.1"/>
    </source>
</evidence>
<feature type="region of interest" description="Disordered" evidence="1">
    <location>
        <begin position="234"/>
        <end position="266"/>
    </location>
</feature>
<organism evidence="3 4">
    <name type="scientific">Hymenobacter jeongseonensis</name>
    <dbReference type="NCBI Taxonomy" id="2791027"/>
    <lineage>
        <taxon>Bacteria</taxon>
        <taxon>Pseudomonadati</taxon>
        <taxon>Bacteroidota</taxon>
        <taxon>Cytophagia</taxon>
        <taxon>Cytophagales</taxon>
        <taxon>Hymenobacteraceae</taxon>
        <taxon>Hymenobacter</taxon>
    </lineage>
</organism>
<dbReference type="RefSeq" id="WP_196282853.1">
    <property type="nucleotide sequence ID" value="NZ_JADQDQ010000006.1"/>
</dbReference>
<protein>
    <recommendedName>
        <fullName evidence="5">Outer membrane protein beta-barrel domain-containing protein</fullName>
    </recommendedName>
</protein>
<comment type="caution">
    <text evidence="3">The sequence shown here is derived from an EMBL/GenBank/DDBJ whole genome shotgun (WGS) entry which is preliminary data.</text>
</comment>
<feature type="region of interest" description="Disordered" evidence="1">
    <location>
        <begin position="175"/>
        <end position="213"/>
    </location>
</feature>
<name>A0ABS0IJB4_9BACT</name>
<sequence>MSTNPIEDNSTPKPTGSLEDLFRHHLGEEAAVPPRPMLWDQIDNSLLIRQNETYRRRLLATRWVAAASLLLATLAGTGWWANRTADMAGTEVATATRTTGTNSGNNTSTTSGAAASGSGQAGNNAATESVAATSPATSSANFSASGSLTNNGKATSAAARDAYAASQAAVAANSAGRTTGFGPSSARPGLENGSSAAGRTASSTSAIERSASNSAIAVETPSVIPGALYNSASRTTEPAVAVRTTQADATDNTALGSPDKNNTPAFPLSEATVAASTTGSALTGGSLTSGAVGQSGTSSALAAISQASSVAVPEPVSLLAARPAALSLTNPATLPDGLAALAMPAEAESAVASAASKWRFGGAYTAGAFNPNINFSRAGIEAEHGYNPALGANSPALTEAAAAQYRENLRPGLSQRLALVAKRHLTGNWSLSTGLSLTQATAKSASTSAFVGEQLIDLGPFTNGKSRTTDFRYHMAGIPVEVTYNNPLKRGWSLYGRLGGAVSALLGVRSEVEGAPEATKTYSIMSAAGPYRRALASVRGGAGAQFRPGTGQWAFTLGPVAEMNVVTLNAHPAQSYLRQNRAYSFGLEAGVEFGR</sequence>
<keyword evidence="2" id="KW-0812">Transmembrane</keyword>
<dbReference type="Proteomes" id="UP000597617">
    <property type="component" value="Unassembled WGS sequence"/>
</dbReference>